<dbReference type="Gene3D" id="2.60.120.330">
    <property type="entry name" value="B-lactam Antibiotic, Isopenicillin N Synthase, Chain"/>
    <property type="match status" value="1"/>
</dbReference>
<dbReference type="InterPro" id="IPR026992">
    <property type="entry name" value="DIOX_N"/>
</dbReference>
<name>A0A803M1D5_CHEQI</name>
<dbReference type="GO" id="GO:0046872">
    <property type="term" value="F:metal ion binding"/>
    <property type="evidence" value="ECO:0007669"/>
    <property type="project" value="UniProtKB-KW"/>
</dbReference>
<dbReference type="PROSITE" id="PS51471">
    <property type="entry name" value="FE2OG_OXY"/>
    <property type="match status" value="1"/>
</dbReference>
<dbReference type="Gramene" id="AUR62021767-RA">
    <property type="protein sequence ID" value="AUR62021767-RA:cds"/>
    <property type="gene ID" value="AUR62021767"/>
</dbReference>
<dbReference type="InterPro" id="IPR005123">
    <property type="entry name" value="Oxoglu/Fe-dep_dioxygenase_dom"/>
</dbReference>
<dbReference type="Pfam" id="PF03171">
    <property type="entry name" value="2OG-FeII_Oxy"/>
    <property type="match status" value="1"/>
</dbReference>
<protein>
    <recommendedName>
        <fullName evidence="5">Fe2OG dioxygenase domain-containing protein</fullName>
    </recommendedName>
</protein>
<evidence type="ECO:0000259" key="5">
    <source>
        <dbReference type="PROSITE" id="PS51471"/>
    </source>
</evidence>
<dbReference type="Pfam" id="PF14226">
    <property type="entry name" value="DIOX_N"/>
    <property type="match status" value="1"/>
</dbReference>
<evidence type="ECO:0000256" key="4">
    <source>
        <dbReference type="RuleBase" id="RU003682"/>
    </source>
</evidence>
<keyword evidence="3 4" id="KW-0408">Iron</keyword>
<dbReference type="PANTHER" id="PTHR47991">
    <property type="entry name" value="OXOGLUTARATE/IRON-DEPENDENT DIOXYGENASE"/>
    <property type="match status" value="1"/>
</dbReference>
<dbReference type="InterPro" id="IPR050295">
    <property type="entry name" value="Plant_2OG-oxidoreductases"/>
</dbReference>
<feature type="domain" description="Fe2OG dioxygenase" evidence="5">
    <location>
        <begin position="177"/>
        <end position="276"/>
    </location>
</feature>
<sequence length="332" mass="37462">MLPENYVFSTEMRPGEHVPVSKNIPVIDLGKAVGLDRKETIQKIIEASQEFGFFQVINHGVPQTVIDDARTAYQDSFDLPTEEKLKLCSSDISQKCIYYTSNVMYDDEDIHAWRHSLRHLRSPLEECIHSWPQKPTKYREVVGKYVTEVKEMGTRILELISEGLGLGVGYFANELSQEQHMSIHRYPPCPDPSLTLGLKPHCDTGLITILLQGTVAGLQTLKDGQWIGFEAIPDAFVINIGYQLQMVSNGKLHSVEHRAVTNKDETRMTAAFFIEPKKDCIVDYVEPAKALINAESVKYAEFVQMFRAAYSGKIKNALEPYMITSTSSLLTE</sequence>
<accession>A0A803M1D5</accession>
<evidence type="ECO:0000256" key="3">
    <source>
        <dbReference type="ARBA" id="ARBA00023004"/>
    </source>
</evidence>
<evidence type="ECO:0000256" key="1">
    <source>
        <dbReference type="ARBA" id="ARBA00008056"/>
    </source>
</evidence>
<dbReference type="AlphaFoldDB" id="A0A803M1D5"/>
<reference evidence="6" key="2">
    <citation type="submission" date="2021-03" db="UniProtKB">
        <authorList>
            <consortium name="EnsemblPlants"/>
        </authorList>
    </citation>
    <scope>IDENTIFICATION</scope>
</reference>
<keyword evidence="7" id="KW-1185">Reference proteome</keyword>
<dbReference type="SMR" id="A0A803M1D5"/>
<keyword evidence="4" id="KW-0560">Oxidoreductase</keyword>
<comment type="similarity">
    <text evidence="1 4">Belongs to the iron/ascorbate-dependent oxidoreductase family.</text>
</comment>
<dbReference type="Proteomes" id="UP000596660">
    <property type="component" value="Unplaced"/>
</dbReference>
<evidence type="ECO:0000256" key="2">
    <source>
        <dbReference type="ARBA" id="ARBA00022723"/>
    </source>
</evidence>
<proteinExistence type="inferred from homology"/>
<organism evidence="6 7">
    <name type="scientific">Chenopodium quinoa</name>
    <name type="common">Quinoa</name>
    <dbReference type="NCBI Taxonomy" id="63459"/>
    <lineage>
        <taxon>Eukaryota</taxon>
        <taxon>Viridiplantae</taxon>
        <taxon>Streptophyta</taxon>
        <taxon>Embryophyta</taxon>
        <taxon>Tracheophyta</taxon>
        <taxon>Spermatophyta</taxon>
        <taxon>Magnoliopsida</taxon>
        <taxon>eudicotyledons</taxon>
        <taxon>Gunneridae</taxon>
        <taxon>Pentapetalae</taxon>
        <taxon>Caryophyllales</taxon>
        <taxon>Chenopodiaceae</taxon>
        <taxon>Chenopodioideae</taxon>
        <taxon>Atripliceae</taxon>
        <taxon>Chenopodium</taxon>
    </lineage>
</organism>
<dbReference type="InterPro" id="IPR027443">
    <property type="entry name" value="IPNS-like_sf"/>
</dbReference>
<keyword evidence="2 4" id="KW-0479">Metal-binding</keyword>
<dbReference type="EnsemblPlants" id="AUR62021767-RA">
    <property type="protein sequence ID" value="AUR62021767-RA:cds"/>
    <property type="gene ID" value="AUR62021767"/>
</dbReference>
<dbReference type="GO" id="GO:0016491">
    <property type="term" value="F:oxidoreductase activity"/>
    <property type="evidence" value="ECO:0007669"/>
    <property type="project" value="UniProtKB-KW"/>
</dbReference>
<evidence type="ECO:0000313" key="7">
    <source>
        <dbReference type="Proteomes" id="UP000596660"/>
    </source>
</evidence>
<dbReference type="InterPro" id="IPR044861">
    <property type="entry name" value="IPNS-like_FE2OG_OXY"/>
</dbReference>
<dbReference type="OMA" id="DEDIHAW"/>
<reference evidence="6" key="1">
    <citation type="journal article" date="2017" name="Nature">
        <title>The genome of Chenopodium quinoa.</title>
        <authorList>
            <person name="Jarvis D.E."/>
            <person name="Ho Y.S."/>
            <person name="Lightfoot D.J."/>
            <person name="Schmoeckel S.M."/>
            <person name="Li B."/>
            <person name="Borm T.J.A."/>
            <person name="Ohyanagi H."/>
            <person name="Mineta K."/>
            <person name="Michell C.T."/>
            <person name="Saber N."/>
            <person name="Kharbatia N.M."/>
            <person name="Rupper R.R."/>
            <person name="Sharp A.R."/>
            <person name="Dally N."/>
            <person name="Boughton B.A."/>
            <person name="Woo Y.H."/>
            <person name="Gao G."/>
            <person name="Schijlen E.G.W.M."/>
            <person name="Guo X."/>
            <person name="Momin A.A."/>
            <person name="Negrao S."/>
            <person name="Al-Babili S."/>
            <person name="Gehring C."/>
            <person name="Roessner U."/>
            <person name="Jung C."/>
            <person name="Murphy K."/>
            <person name="Arold S.T."/>
            <person name="Gojobori T."/>
            <person name="van der Linden C.G."/>
            <person name="van Loo E.N."/>
            <person name="Jellen E.N."/>
            <person name="Maughan P.J."/>
            <person name="Tester M."/>
        </authorList>
    </citation>
    <scope>NUCLEOTIDE SEQUENCE [LARGE SCALE GENOMIC DNA]</scope>
    <source>
        <strain evidence="6">cv. PI 614886</strain>
    </source>
</reference>
<dbReference type="SUPFAM" id="SSF51197">
    <property type="entry name" value="Clavaminate synthase-like"/>
    <property type="match status" value="1"/>
</dbReference>
<evidence type="ECO:0000313" key="6">
    <source>
        <dbReference type="EnsemblPlants" id="AUR62021767-RA:cds"/>
    </source>
</evidence>